<evidence type="ECO:0000256" key="6">
    <source>
        <dbReference type="ARBA" id="ARBA00023004"/>
    </source>
</evidence>
<dbReference type="CDD" id="cd00454">
    <property type="entry name" value="TrHb1_N"/>
    <property type="match status" value="1"/>
</dbReference>
<comment type="cofactor">
    <cofactor evidence="8">
        <name>heme</name>
        <dbReference type="ChEBI" id="CHEBI:30413"/>
    </cofactor>
    <text evidence="8">Binds 1 heme group per subunit.</text>
</comment>
<feature type="binding site" description="distal binding residue" evidence="9">
    <location>
        <position position="82"/>
    </location>
    <ligand>
        <name>heme</name>
        <dbReference type="ChEBI" id="CHEBI:30413"/>
    </ligand>
    <ligandPart>
        <name>Fe</name>
        <dbReference type="ChEBI" id="CHEBI:18248"/>
    </ligandPart>
</feature>
<dbReference type="SUPFAM" id="SSF46458">
    <property type="entry name" value="Globin-like"/>
    <property type="match status" value="1"/>
</dbReference>
<dbReference type="InterPro" id="IPR009050">
    <property type="entry name" value="Globin-like_sf"/>
</dbReference>
<keyword evidence="5 7" id="KW-0479">Metal-binding</keyword>
<dbReference type="GO" id="GO:0005344">
    <property type="term" value="F:oxygen carrier activity"/>
    <property type="evidence" value="ECO:0007669"/>
    <property type="project" value="UniProtKB-UniRule"/>
</dbReference>
<dbReference type="EMBL" id="PQWY01000018">
    <property type="protein sequence ID" value="PPK29290.1"/>
    <property type="molecule type" value="Genomic_DNA"/>
</dbReference>
<evidence type="ECO:0000256" key="4">
    <source>
        <dbReference type="ARBA" id="ARBA00022621"/>
    </source>
</evidence>
<comment type="similarity">
    <text evidence="1 7">Belongs to the truncated hemoglobin family. Group I subfamily.</text>
</comment>
<dbReference type="GO" id="GO:0020037">
    <property type="term" value="F:heme binding"/>
    <property type="evidence" value="ECO:0007669"/>
    <property type="project" value="InterPro"/>
</dbReference>
<evidence type="ECO:0000256" key="1">
    <source>
        <dbReference type="ARBA" id="ARBA00009660"/>
    </source>
</evidence>
<dbReference type="InterPro" id="IPR012292">
    <property type="entry name" value="Globin/Proto"/>
</dbReference>
<dbReference type="GO" id="GO:0046872">
    <property type="term" value="F:metal ion binding"/>
    <property type="evidence" value="ECO:0007669"/>
    <property type="project" value="UniProtKB-UniRule"/>
</dbReference>
<keyword evidence="6 7" id="KW-0408">Iron</keyword>
<gene>
    <name evidence="10" type="ORF">C3928_13060</name>
</gene>
<comment type="caution">
    <text evidence="10">The sequence shown here is derived from an EMBL/GenBank/DDBJ whole genome shotgun (WGS) entry which is preliminary data.</text>
</comment>
<organism evidence="10 11">
    <name type="scientific">Legionella pneumophila</name>
    <dbReference type="NCBI Taxonomy" id="446"/>
    <lineage>
        <taxon>Bacteria</taxon>
        <taxon>Pseudomonadati</taxon>
        <taxon>Pseudomonadota</taxon>
        <taxon>Gammaproteobacteria</taxon>
        <taxon>Legionellales</taxon>
        <taxon>Legionellaceae</taxon>
        <taxon>Legionella</taxon>
    </lineage>
</organism>
<evidence type="ECO:0000256" key="3">
    <source>
        <dbReference type="ARBA" id="ARBA00022617"/>
    </source>
</evidence>
<evidence type="ECO:0000256" key="2">
    <source>
        <dbReference type="ARBA" id="ARBA00022448"/>
    </source>
</evidence>
<dbReference type="Gene3D" id="1.10.490.10">
    <property type="entry name" value="Globins"/>
    <property type="match status" value="1"/>
</dbReference>
<evidence type="ECO:0000256" key="8">
    <source>
        <dbReference type="PIRSR" id="PIRSR002030-1"/>
    </source>
</evidence>
<evidence type="ECO:0000313" key="10">
    <source>
        <dbReference type="EMBL" id="PPK29290.1"/>
    </source>
</evidence>
<evidence type="ECO:0000256" key="5">
    <source>
        <dbReference type="ARBA" id="ARBA00022723"/>
    </source>
</evidence>
<accession>A0A2S6EVV1</accession>
<evidence type="ECO:0000313" key="11">
    <source>
        <dbReference type="Proteomes" id="UP000239239"/>
    </source>
</evidence>
<keyword evidence="4 7" id="KW-0561">Oxygen transport</keyword>
<evidence type="ECO:0000256" key="9">
    <source>
        <dbReference type="PIRSR" id="PIRSR601486-1"/>
    </source>
</evidence>
<dbReference type="PROSITE" id="PS01213">
    <property type="entry name" value="GLOBIN_FAM_2"/>
    <property type="match status" value="1"/>
</dbReference>
<name>A0A2S6EVV1_LEGPN</name>
<dbReference type="PIRSF" id="PIRSF002030">
    <property type="entry name" value="Globin_Protozoa/Cyanobacteria"/>
    <property type="match status" value="1"/>
</dbReference>
<reference evidence="10 11" key="1">
    <citation type="submission" date="2018-02" db="EMBL/GenBank/DDBJ databases">
        <title>Draft genome sequences of four Legionella pneumophila clinical strains isolated in Ontario.</title>
        <authorList>
            <person name="Fortuna A."/>
            <person name="Ramnarine R."/>
            <person name="Li A."/>
            <person name="Frantz C."/>
            <person name="Mallo G."/>
        </authorList>
    </citation>
    <scope>NUCLEOTIDE SEQUENCE [LARGE SCALE GENOMIC DNA]</scope>
    <source>
        <strain evidence="10 11">LG61</strain>
    </source>
</reference>
<proteinExistence type="inferred from homology"/>
<dbReference type="Pfam" id="PF01152">
    <property type="entry name" value="Bac_globin"/>
    <property type="match status" value="1"/>
</dbReference>
<dbReference type="GO" id="GO:0019825">
    <property type="term" value="F:oxygen binding"/>
    <property type="evidence" value="ECO:0007669"/>
    <property type="project" value="InterPro"/>
</dbReference>
<evidence type="ECO:0000256" key="7">
    <source>
        <dbReference type="PIRNR" id="PIRNR002030"/>
    </source>
</evidence>
<keyword evidence="3 7" id="KW-0349">Heme</keyword>
<protein>
    <recommendedName>
        <fullName evidence="7">Group 1 truncated hemoglobin</fullName>
    </recommendedName>
</protein>
<dbReference type="InterPro" id="IPR016339">
    <property type="entry name" value="Hemoglobin_trunc_I"/>
</dbReference>
<dbReference type="OrthoDB" id="9795814at2"/>
<dbReference type="InterPro" id="IPR001486">
    <property type="entry name" value="Hemoglobin_trunc"/>
</dbReference>
<keyword evidence="2 7" id="KW-0813">Transport</keyword>
<dbReference type="InterPro" id="IPR019795">
    <property type="entry name" value="Globin_bac-like_CS"/>
</dbReference>
<dbReference type="Proteomes" id="UP000239239">
    <property type="component" value="Unassembled WGS sequence"/>
</dbReference>
<sequence>MYFKYIFKEYIMTESLFERLGGQNAVNAAVDIFYRKMLMDDRVNYFFDDVDMEQQILKQKGFLTMVFGGPNHYTGKSMREGHQHLLARGLNDSHVDIVIGHLGETLKELGANEEDIQKVAAIANSVRDDVLGRSS</sequence>
<dbReference type="AlphaFoldDB" id="A0A2S6EVV1"/>
<feature type="binding site" description="proximal binding residue" evidence="8">
    <location>
        <position position="82"/>
    </location>
    <ligand>
        <name>heme</name>
        <dbReference type="ChEBI" id="CHEBI:30413"/>
    </ligand>
    <ligandPart>
        <name>Fe</name>
        <dbReference type="ChEBI" id="CHEBI:18248"/>
    </ligandPart>
</feature>